<evidence type="ECO:0000256" key="1">
    <source>
        <dbReference type="SAM" id="Phobius"/>
    </source>
</evidence>
<evidence type="ECO:0000313" key="2">
    <source>
        <dbReference type="EMBL" id="ASR87126.1"/>
    </source>
</evidence>
<protein>
    <submittedName>
        <fullName evidence="2">Uncharacterized protein</fullName>
    </submittedName>
</protein>
<feature type="transmembrane region" description="Helical" evidence="1">
    <location>
        <begin position="6"/>
        <end position="24"/>
    </location>
</feature>
<evidence type="ECO:0000313" key="3">
    <source>
        <dbReference type="Proteomes" id="UP000223247"/>
    </source>
</evidence>
<dbReference type="EMBL" id="MF140414">
    <property type="protein sequence ID" value="ASR87126.1"/>
    <property type="molecule type" value="Genomic_DNA"/>
</dbReference>
<dbReference type="GeneID" id="63209198"/>
<name>A0A222ZQV9_9CAUD</name>
<accession>A0A222ZQV9</accession>
<gene>
    <name evidence="2" type="primary">90</name>
    <name evidence="2" type="ORF">KRYPTON555_90</name>
</gene>
<dbReference type="Proteomes" id="UP000223247">
    <property type="component" value="Segment"/>
</dbReference>
<keyword evidence="3" id="KW-1185">Reference proteome</keyword>
<sequence>MANNFAWWCVGVFSGIALTHYLVMTGQIEIEREQ</sequence>
<keyword evidence="1" id="KW-0472">Membrane</keyword>
<dbReference type="KEGG" id="vg:63209198"/>
<reference evidence="2 3" key="1">
    <citation type="submission" date="2017-05" db="EMBL/GenBank/DDBJ databases">
        <authorList>
            <person name="Stoner T.H."/>
            <person name="Garlena R.A."/>
            <person name="Russell D.A."/>
            <person name="Pope W.H."/>
            <person name="Jacobs-Sera D."/>
            <person name="Hatfull G.F."/>
        </authorList>
    </citation>
    <scope>NUCLEOTIDE SEQUENCE [LARGE SCALE GENOMIC DNA]</scope>
</reference>
<dbReference type="RefSeq" id="YP_010012675.1">
    <property type="nucleotide sequence ID" value="NC_053505.1"/>
</dbReference>
<keyword evidence="1" id="KW-1133">Transmembrane helix</keyword>
<proteinExistence type="predicted"/>
<keyword evidence="1" id="KW-0812">Transmembrane</keyword>
<organism evidence="2 3">
    <name type="scientific">Mycobacterium phage Krypton555</name>
    <dbReference type="NCBI Taxonomy" id="2015885"/>
    <lineage>
        <taxon>Viruses</taxon>
        <taxon>Duplodnaviria</taxon>
        <taxon>Heunggongvirae</taxon>
        <taxon>Uroviricota</taxon>
        <taxon>Caudoviricetes</taxon>
        <taxon>Vilmaviridae</taxon>
        <taxon>Lclasvirinae</taxon>
        <taxon>Lumosvirus</taxon>
        <taxon>Lumosvirus krypton555</taxon>
    </lineage>
</organism>